<proteinExistence type="predicted"/>
<reference evidence="2 3" key="1">
    <citation type="journal article" date="2016" name="Nat. Commun.">
        <title>Thousands of microbial genomes shed light on interconnected biogeochemical processes in an aquifer system.</title>
        <authorList>
            <person name="Anantharaman K."/>
            <person name="Brown C.T."/>
            <person name="Hug L.A."/>
            <person name="Sharon I."/>
            <person name="Castelle C.J."/>
            <person name="Probst A.J."/>
            <person name="Thomas B.C."/>
            <person name="Singh A."/>
            <person name="Wilkins M.J."/>
            <person name="Karaoz U."/>
            <person name="Brodie E.L."/>
            <person name="Williams K.H."/>
            <person name="Hubbard S.S."/>
            <person name="Banfield J.F."/>
        </authorList>
    </citation>
    <scope>NUCLEOTIDE SEQUENCE [LARGE SCALE GENOMIC DNA]</scope>
</reference>
<evidence type="ECO:0000313" key="2">
    <source>
        <dbReference type="EMBL" id="OGZ01176.1"/>
    </source>
</evidence>
<dbReference type="STRING" id="1798649.A3B13_03660"/>
<name>A0A1G2CIF6_9BACT</name>
<feature type="transmembrane region" description="Helical" evidence="1">
    <location>
        <begin position="20"/>
        <end position="47"/>
    </location>
</feature>
<comment type="caution">
    <text evidence="2">The sequence shown here is derived from an EMBL/GenBank/DDBJ whole genome shotgun (WGS) entry which is preliminary data.</text>
</comment>
<dbReference type="EMBL" id="MHKZ01000005">
    <property type="protein sequence ID" value="OGZ01176.1"/>
    <property type="molecule type" value="Genomic_DNA"/>
</dbReference>
<dbReference type="Proteomes" id="UP000176287">
    <property type="component" value="Unassembled WGS sequence"/>
</dbReference>
<keyword evidence="1" id="KW-0812">Transmembrane</keyword>
<gene>
    <name evidence="2" type="ORF">A3B13_03660</name>
</gene>
<evidence type="ECO:0000256" key="1">
    <source>
        <dbReference type="SAM" id="Phobius"/>
    </source>
</evidence>
<sequence>MSSDFSQFLAQFLASIGSFVWGFLAISWWLWTFIILASMAHSMWFFWRKSIYKNEETQFIVMEIRIPREIKKNPRAMEQVLTSIYMFRNTPNTLAEKWWDGEVTRWITFEVVSFGGETHFYARVYWRQKALLQSAFLSYYPDLEIVEVDDYADKLPANMGELYKRGYDMWGTDIILKNKAAYPIKTYEDFEAQAEEKEYDTMASFLELFSALKREEIVAVQILIAPADPDWRKKWEGLLSKLKSNKEDAPKPGTTTSFPTDYSFGPLPMFEVKVPGKDEMGFLKTAFRTPGETDVLKAVGKNLSKPAFDTMMRMIYLSPKSIFHDSFPRRGIRGVFNQFSALDLNSLVFNEKMSVSQPRVTFFWFPFIFPVVRSEYKKARVLYNYIHREILEEEFMGKVMTSKFFNWNFKAENFEMNTECLATVFHPPGYLALTGPHVKRVESRKGGPPAGLAIFGGEENVEKLQ</sequence>
<accession>A0A1G2CIF6</accession>
<keyword evidence="1" id="KW-1133">Transmembrane helix</keyword>
<dbReference type="AlphaFoldDB" id="A0A1G2CIF6"/>
<evidence type="ECO:0000313" key="3">
    <source>
        <dbReference type="Proteomes" id="UP000176287"/>
    </source>
</evidence>
<organism evidence="2 3">
    <name type="scientific">Candidatus Liptonbacteria bacterium RIFCSPLOWO2_01_FULL_45_15</name>
    <dbReference type="NCBI Taxonomy" id="1798649"/>
    <lineage>
        <taxon>Bacteria</taxon>
        <taxon>Candidatus Liptoniibacteriota</taxon>
    </lineage>
</organism>
<protein>
    <submittedName>
        <fullName evidence="2">Uncharacterized protein</fullName>
    </submittedName>
</protein>
<keyword evidence="1" id="KW-0472">Membrane</keyword>